<accession>A0A645A1C4</accession>
<organism evidence="1">
    <name type="scientific">bioreactor metagenome</name>
    <dbReference type="NCBI Taxonomy" id="1076179"/>
    <lineage>
        <taxon>unclassified sequences</taxon>
        <taxon>metagenomes</taxon>
        <taxon>ecological metagenomes</taxon>
    </lineage>
</organism>
<keyword evidence="1" id="KW-0808">Transferase</keyword>
<dbReference type="Gene3D" id="3.40.50.450">
    <property type="match status" value="1"/>
</dbReference>
<dbReference type="InterPro" id="IPR035966">
    <property type="entry name" value="PKF_sf"/>
</dbReference>
<gene>
    <name evidence="1" type="primary">pfp_22</name>
    <name evidence="1" type="ORF">SDC9_93422</name>
</gene>
<dbReference type="AlphaFoldDB" id="A0A645A1C4"/>
<dbReference type="Gene3D" id="3.40.50.460">
    <property type="entry name" value="Phosphofructokinase domain"/>
    <property type="match status" value="1"/>
</dbReference>
<comment type="caution">
    <text evidence="1">The sequence shown here is derived from an EMBL/GenBank/DDBJ whole genome shotgun (WGS) entry which is preliminary data.</text>
</comment>
<sequence length="130" mass="14874">MVEAKLKQLNISTKIRPVEIGYEVRCQQPVAFDLVYCTRLGMGVYQLFKSGETGCMVYINEYGDAKPLYLKDLQDPQTGKIPPRGVNINSEKIQAIFDNIMHYVTEEDYAAAKEIVADPSEYDFKKILNW</sequence>
<evidence type="ECO:0000313" key="1">
    <source>
        <dbReference type="EMBL" id="MPM46716.1"/>
    </source>
</evidence>
<dbReference type="EC" id="2.7.1.90" evidence="1"/>
<dbReference type="GO" id="GO:0047334">
    <property type="term" value="F:diphosphate-fructose-6-phosphate 1-phosphotransferase activity"/>
    <property type="evidence" value="ECO:0007669"/>
    <property type="project" value="UniProtKB-EC"/>
</dbReference>
<dbReference type="EMBL" id="VSSQ01011385">
    <property type="protein sequence ID" value="MPM46716.1"/>
    <property type="molecule type" value="Genomic_DNA"/>
</dbReference>
<dbReference type="SUPFAM" id="SSF53784">
    <property type="entry name" value="Phosphofructokinase"/>
    <property type="match status" value="1"/>
</dbReference>
<proteinExistence type="predicted"/>
<name>A0A645A1C4_9ZZZZ</name>
<dbReference type="GO" id="GO:0003872">
    <property type="term" value="F:6-phosphofructokinase activity"/>
    <property type="evidence" value="ECO:0007669"/>
    <property type="project" value="InterPro"/>
</dbReference>
<protein>
    <submittedName>
        <fullName evidence="1">Pyrophosphate--fructose 6-phosphate 1-phosphotransferase</fullName>
        <ecNumber evidence="1">2.7.1.90</ecNumber>
    </submittedName>
</protein>
<reference evidence="1" key="1">
    <citation type="submission" date="2019-08" db="EMBL/GenBank/DDBJ databases">
        <authorList>
            <person name="Kucharzyk K."/>
            <person name="Murdoch R.W."/>
            <person name="Higgins S."/>
            <person name="Loffler F."/>
        </authorList>
    </citation>
    <scope>NUCLEOTIDE SEQUENCE</scope>
</reference>